<dbReference type="Proteomes" id="UP000003011">
    <property type="component" value="Unassembled WGS sequence"/>
</dbReference>
<accession>G5GG62</accession>
<evidence type="ECO:0000313" key="3">
    <source>
        <dbReference type="Proteomes" id="UP000003011"/>
    </source>
</evidence>
<reference evidence="2 3" key="1">
    <citation type="submission" date="2011-08" db="EMBL/GenBank/DDBJ databases">
        <title>The Genome Sequence of Johnsonella ignava ATCC 51276.</title>
        <authorList>
            <consortium name="The Broad Institute Genome Sequencing Platform"/>
            <person name="Earl A."/>
            <person name="Ward D."/>
            <person name="Feldgarden M."/>
            <person name="Gevers D."/>
            <person name="Izard J."/>
            <person name="Blanton J.M."/>
            <person name="Baranova O.V."/>
            <person name="Dewhirst F.E."/>
            <person name="Young S.K."/>
            <person name="Zeng Q."/>
            <person name="Gargeya S."/>
            <person name="Fitzgerald M."/>
            <person name="Haas B."/>
            <person name="Abouelleil A."/>
            <person name="Alvarado L."/>
            <person name="Arachchi H.M."/>
            <person name="Berlin A."/>
            <person name="Brown A."/>
            <person name="Chapman S.B."/>
            <person name="Chen Z."/>
            <person name="Dunbar C."/>
            <person name="Freedman E."/>
            <person name="Gearin G."/>
            <person name="Gellesch M."/>
            <person name="Goldberg J."/>
            <person name="Griggs A."/>
            <person name="Gujja S."/>
            <person name="Heiman D."/>
            <person name="Howarth C."/>
            <person name="Larson L."/>
            <person name="Lui A."/>
            <person name="MacDonald P.J.P."/>
            <person name="Montmayeur A."/>
            <person name="Murphy C."/>
            <person name="Neiman D."/>
            <person name="Pearson M."/>
            <person name="Priest M."/>
            <person name="Roberts A."/>
            <person name="Saif S."/>
            <person name="Shea T."/>
            <person name="Shenoy N."/>
            <person name="Sisk P."/>
            <person name="Stolte C."/>
            <person name="Sykes S."/>
            <person name="Wortman J."/>
            <person name="Nusbaum C."/>
            <person name="Birren B."/>
        </authorList>
    </citation>
    <scope>NUCLEOTIDE SEQUENCE [LARGE SCALE GENOMIC DNA]</scope>
    <source>
        <strain evidence="2 3">ATCC 51276</strain>
    </source>
</reference>
<dbReference type="HOGENOM" id="CLU_933094_0_0_9"/>
<sequence>MFRINKINLIVVSLIIISSSMLSGCFSELKAEKNAKREAMAMFNAKDYANAAVKFDEAFNIRKGSKIDASRADILEYKAEALYLSGNYSASGGVYALLSEAYPNNTDYMDMRVICICRADEDIVLAKNIYDASEAKLNAAGQKNAGKGDLTSSNTVVTATFGTSSGVYNIHVEALCELTTSLSRTDEGATQALAYYSTMALDDARLNAKFCNQIGRLYYMKNDYANAVNFYEKGLSIGGDDKTIKALKFNLAVAYEAGMHFEKALELFEDYVKTYGGEEIALHEISFIKSRIKGKKEN</sequence>
<dbReference type="PROSITE" id="PS51257">
    <property type="entry name" value="PROKAR_LIPOPROTEIN"/>
    <property type="match status" value="1"/>
</dbReference>
<protein>
    <submittedName>
        <fullName evidence="2">Uncharacterized protein</fullName>
    </submittedName>
</protein>
<dbReference type="eggNOG" id="COG0457">
    <property type="taxonomic scope" value="Bacteria"/>
</dbReference>
<dbReference type="InterPro" id="IPR019734">
    <property type="entry name" value="TPR_rpt"/>
</dbReference>
<evidence type="ECO:0000256" key="1">
    <source>
        <dbReference type="PROSITE-ProRule" id="PRU00339"/>
    </source>
</evidence>
<name>G5GG62_9FIRM</name>
<dbReference type="AlphaFoldDB" id="G5GG62"/>
<organism evidence="2 3">
    <name type="scientific">Johnsonella ignava ATCC 51276</name>
    <dbReference type="NCBI Taxonomy" id="679200"/>
    <lineage>
        <taxon>Bacteria</taxon>
        <taxon>Bacillati</taxon>
        <taxon>Bacillota</taxon>
        <taxon>Clostridia</taxon>
        <taxon>Lachnospirales</taxon>
        <taxon>Lachnospiraceae</taxon>
        <taxon>Johnsonella</taxon>
    </lineage>
</organism>
<feature type="repeat" description="TPR" evidence="1">
    <location>
        <begin position="208"/>
        <end position="241"/>
    </location>
</feature>
<dbReference type="SMART" id="SM00028">
    <property type="entry name" value="TPR"/>
    <property type="match status" value="1"/>
</dbReference>
<comment type="caution">
    <text evidence="2">The sequence shown here is derived from an EMBL/GenBank/DDBJ whole genome shotgun (WGS) entry which is preliminary data.</text>
</comment>
<dbReference type="EMBL" id="ACZL01000011">
    <property type="protein sequence ID" value="EHI56272.1"/>
    <property type="molecule type" value="Genomic_DNA"/>
</dbReference>
<dbReference type="PROSITE" id="PS50005">
    <property type="entry name" value="TPR"/>
    <property type="match status" value="1"/>
</dbReference>
<evidence type="ECO:0000313" key="2">
    <source>
        <dbReference type="EMBL" id="EHI56272.1"/>
    </source>
</evidence>
<keyword evidence="1" id="KW-0802">TPR repeat</keyword>
<gene>
    <name evidence="2" type="ORF">HMPREF9333_00551</name>
</gene>
<dbReference type="Gene3D" id="1.25.40.10">
    <property type="entry name" value="Tetratricopeptide repeat domain"/>
    <property type="match status" value="2"/>
</dbReference>
<keyword evidence="3" id="KW-1185">Reference proteome</keyword>
<proteinExistence type="predicted"/>
<dbReference type="SUPFAM" id="SSF48452">
    <property type="entry name" value="TPR-like"/>
    <property type="match status" value="1"/>
</dbReference>
<dbReference type="InterPro" id="IPR011990">
    <property type="entry name" value="TPR-like_helical_dom_sf"/>
</dbReference>
<dbReference type="STRING" id="679200.HMPREF9333_00551"/>